<dbReference type="PROSITE" id="PS51186">
    <property type="entry name" value="GNAT"/>
    <property type="match status" value="1"/>
</dbReference>
<protein>
    <submittedName>
        <fullName evidence="2">GNAT family N-acetyltransferase</fullName>
    </submittedName>
</protein>
<accession>A0ABP8Y4N3</accession>
<dbReference type="Gene3D" id="3.40.630.30">
    <property type="match status" value="1"/>
</dbReference>
<dbReference type="PANTHER" id="PTHR43617">
    <property type="entry name" value="L-AMINO ACID N-ACETYLTRANSFERASE"/>
    <property type="match status" value="1"/>
</dbReference>
<dbReference type="InterPro" id="IPR050276">
    <property type="entry name" value="MshD_Acetyltransferase"/>
</dbReference>
<dbReference type="Pfam" id="PF00583">
    <property type="entry name" value="Acetyltransf_1"/>
    <property type="match status" value="1"/>
</dbReference>
<comment type="caution">
    <text evidence="2">The sequence shown here is derived from an EMBL/GenBank/DDBJ whole genome shotgun (WGS) entry which is preliminary data.</text>
</comment>
<evidence type="ECO:0000313" key="3">
    <source>
        <dbReference type="Proteomes" id="UP001499974"/>
    </source>
</evidence>
<name>A0ABP8Y4N3_9ACTN</name>
<gene>
    <name evidence="2" type="ORF">GCM10023349_47930</name>
</gene>
<keyword evidence="3" id="KW-1185">Reference proteome</keyword>
<reference evidence="3" key="1">
    <citation type="journal article" date="2019" name="Int. J. Syst. Evol. Microbiol.">
        <title>The Global Catalogue of Microorganisms (GCM) 10K type strain sequencing project: providing services to taxonomists for standard genome sequencing and annotation.</title>
        <authorList>
            <consortium name="The Broad Institute Genomics Platform"/>
            <consortium name="The Broad Institute Genome Sequencing Center for Infectious Disease"/>
            <person name="Wu L."/>
            <person name="Ma J."/>
        </authorList>
    </citation>
    <scope>NUCLEOTIDE SEQUENCE [LARGE SCALE GENOMIC DNA]</scope>
    <source>
        <strain evidence="3">JCM 18531</strain>
    </source>
</reference>
<feature type="domain" description="N-acetyltransferase" evidence="1">
    <location>
        <begin position="4"/>
        <end position="159"/>
    </location>
</feature>
<dbReference type="CDD" id="cd04301">
    <property type="entry name" value="NAT_SF"/>
    <property type="match status" value="1"/>
</dbReference>
<evidence type="ECO:0000259" key="1">
    <source>
        <dbReference type="PROSITE" id="PS51186"/>
    </source>
</evidence>
<evidence type="ECO:0000313" key="2">
    <source>
        <dbReference type="EMBL" id="GAA4721817.1"/>
    </source>
</evidence>
<dbReference type="SUPFAM" id="SSF55729">
    <property type="entry name" value="Acyl-CoA N-acyltransferases (Nat)"/>
    <property type="match status" value="1"/>
</dbReference>
<sequence length="293" mass="31986">MADLTIRPMTPDDVAEAERVSDEGFFELDTRMQRISGPAPERRSDPHRAVWIERTQHLLVTDPGGCWVAEDDTGMVGMATSYRRETLWCLATYAVLPGRQGQGIGKPLLAAAMNHGRACTRGMLSSSSDAKAVRVYHQAGFALHPQMYLTGTLDRSTLPVIEKVREGTASDIDLMDSLDRGARGAGHGPDHELMLRSWRLLVSDTTTGSGYAYLNERGQLALLAASNRRTATRVLWAALADGPEQVTISHVTGANQWVLDVGFAARLELHQEGYLGLRGMKPPAPYVHNGALL</sequence>
<organism evidence="2 3">
    <name type="scientific">Nocardioides conyzicola</name>
    <dbReference type="NCBI Taxonomy" id="1651781"/>
    <lineage>
        <taxon>Bacteria</taxon>
        <taxon>Bacillati</taxon>
        <taxon>Actinomycetota</taxon>
        <taxon>Actinomycetes</taxon>
        <taxon>Propionibacteriales</taxon>
        <taxon>Nocardioidaceae</taxon>
        <taxon>Nocardioides</taxon>
    </lineage>
</organism>
<dbReference type="Proteomes" id="UP001499974">
    <property type="component" value="Unassembled WGS sequence"/>
</dbReference>
<dbReference type="InterPro" id="IPR000182">
    <property type="entry name" value="GNAT_dom"/>
</dbReference>
<dbReference type="RefSeq" id="WP_345524301.1">
    <property type="nucleotide sequence ID" value="NZ_BAABKM010000005.1"/>
</dbReference>
<dbReference type="InterPro" id="IPR016181">
    <property type="entry name" value="Acyl_CoA_acyltransferase"/>
</dbReference>
<proteinExistence type="predicted"/>
<dbReference type="EMBL" id="BAABKM010000005">
    <property type="protein sequence ID" value="GAA4721817.1"/>
    <property type="molecule type" value="Genomic_DNA"/>
</dbReference>